<dbReference type="EMBL" id="VFLP01000087">
    <property type="protein sequence ID" value="TRX88475.1"/>
    <property type="molecule type" value="Genomic_DNA"/>
</dbReference>
<gene>
    <name evidence="1" type="ORF">FHL15_010665</name>
</gene>
<accession>A0A553HKJ5</accession>
<evidence type="ECO:0000313" key="1">
    <source>
        <dbReference type="EMBL" id="TRX88475.1"/>
    </source>
</evidence>
<dbReference type="AlphaFoldDB" id="A0A553HKJ5"/>
<organism evidence="1 2">
    <name type="scientific">Xylaria flabelliformis</name>
    <dbReference type="NCBI Taxonomy" id="2512241"/>
    <lineage>
        <taxon>Eukaryota</taxon>
        <taxon>Fungi</taxon>
        <taxon>Dikarya</taxon>
        <taxon>Ascomycota</taxon>
        <taxon>Pezizomycotina</taxon>
        <taxon>Sordariomycetes</taxon>
        <taxon>Xylariomycetidae</taxon>
        <taxon>Xylariales</taxon>
        <taxon>Xylariaceae</taxon>
        <taxon>Xylaria</taxon>
    </lineage>
</organism>
<reference evidence="2" key="1">
    <citation type="submission" date="2019-06" db="EMBL/GenBank/DDBJ databases">
        <title>Draft genome sequence of the griseofulvin-producing fungus Xylaria cubensis strain G536.</title>
        <authorList>
            <person name="Mead M.E."/>
            <person name="Raja H.A."/>
            <person name="Steenwyk J.L."/>
            <person name="Knowles S.L."/>
            <person name="Oberlies N.H."/>
            <person name="Rokas A."/>
        </authorList>
    </citation>
    <scope>NUCLEOTIDE SEQUENCE [LARGE SCALE GENOMIC DNA]</scope>
    <source>
        <strain evidence="2">G536</strain>
    </source>
</reference>
<sequence>MCNKVFEVTLVCDCMRCFSASKFDPDHEKYYPHYGSKIVDDCDRNRGFSYRIVKREHACSNAVFDAQGRFKSCVNMPPGTRIEEFKDGKRFCEDCLKRCFVF</sequence>
<protein>
    <submittedName>
        <fullName evidence="1">Uncharacterized protein</fullName>
    </submittedName>
</protein>
<dbReference type="OrthoDB" id="4731849at2759"/>
<comment type="caution">
    <text evidence="1">The sequence shown here is derived from an EMBL/GenBank/DDBJ whole genome shotgun (WGS) entry which is preliminary data.</text>
</comment>
<dbReference type="Proteomes" id="UP000319160">
    <property type="component" value="Unassembled WGS sequence"/>
</dbReference>
<keyword evidence="2" id="KW-1185">Reference proteome</keyword>
<evidence type="ECO:0000313" key="2">
    <source>
        <dbReference type="Proteomes" id="UP000319160"/>
    </source>
</evidence>
<proteinExistence type="predicted"/>
<name>A0A553HKJ5_9PEZI</name>